<evidence type="ECO:0000313" key="2">
    <source>
        <dbReference type="Proteomes" id="UP000178764"/>
    </source>
</evidence>
<evidence type="ECO:0008006" key="3">
    <source>
        <dbReference type="Google" id="ProtNLM"/>
    </source>
</evidence>
<dbReference type="Gene3D" id="3.20.20.140">
    <property type="entry name" value="Metal-dependent hydrolases"/>
    <property type="match status" value="2"/>
</dbReference>
<dbReference type="Proteomes" id="UP000178764">
    <property type="component" value="Unassembled WGS sequence"/>
</dbReference>
<gene>
    <name evidence="1" type="ORF">A2V71_02695</name>
</gene>
<dbReference type="GO" id="GO:0004038">
    <property type="term" value="F:allantoinase activity"/>
    <property type="evidence" value="ECO:0007669"/>
    <property type="project" value="TreeGrafter"/>
</dbReference>
<dbReference type="InterPro" id="IPR032466">
    <property type="entry name" value="Metal_Hydrolase"/>
</dbReference>
<dbReference type="InterPro" id="IPR050138">
    <property type="entry name" value="DHOase/Allantoinase_Hydrolase"/>
</dbReference>
<protein>
    <recommendedName>
        <fullName evidence="3">Amidohydrolase-related domain-containing protein</fullName>
    </recommendedName>
</protein>
<dbReference type="GO" id="GO:0005737">
    <property type="term" value="C:cytoplasm"/>
    <property type="evidence" value="ECO:0007669"/>
    <property type="project" value="TreeGrafter"/>
</dbReference>
<reference evidence="1 2" key="1">
    <citation type="journal article" date="2016" name="Nat. Commun.">
        <title>Thousands of microbial genomes shed light on interconnected biogeochemical processes in an aquifer system.</title>
        <authorList>
            <person name="Anantharaman K."/>
            <person name="Brown C.T."/>
            <person name="Hug L.A."/>
            <person name="Sharon I."/>
            <person name="Castelle C.J."/>
            <person name="Probst A.J."/>
            <person name="Thomas B.C."/>
            <person name="Singh A."/>
            <person name="Wilkins M.J."/>
            <person name="Karaoz U."/>
            <person name="Brodie E.L."/>
            <person name="Williams K.H."/>
            <person name="Hubbard S.S."/>
            <person name="Banfield J.F."/>
        </authorList>
    </citation>
    <scope>NUCLEOTIDE SEQUENCE [LARGE SCALE GENOMIC DNA]</scope>
</reference>
<dbReference type="PANTHER" id="PTHR43668:SF2">
    <property type="entry name" value="ALLANTOINASE"/>
    <property type="match status" value="1"/>
</dbReference>
<accession>A0A1F5DNG1</accession>
<dbReference type="PANTHER" id="PTHR43668">
    <property type="entry name" value="ALLANTOINASE"/>
    <property type="match status" value="1"/>
</dbReference>
<proteinExistence type="predicted"/>
<dbReference type="SUPFAM" id="SSF51556">
    <property type="entry name" value="Metallo-dependent hydrolases"/>
    <property type="match status" value="1"/>
</dbReference>
<dbReference type="GO" id="GO:0006145">
    <property type="term" value="P:purine nucleobase catabolic process"/>
    <property type="evidence" value="ECO:0007669"/>
    <property type="project" value="TreeGrafter"/>
</dbReference>
<comment type="caution">
    <text evidence="1">The sequence shown here is derived from an EMBL/GenBank/DDBJ whole genome shotgun (WGS) entry which is preliminary data.</text>
</comment>
<name>A0A1F5DNG1_9BACT</name>
<dbReference type="AlphaFoldDB" id="A0A1F5DNG1"/>
<dbReference type="EMBL" id="MEZT01000017">
    <property type="protein sequence ID" value="OGD56580.1"/>
    <property type="molecule type" value="Genomic_DNA"/>
</dbReference>
<organism evidence="1 2">
    <name type="scientific">Candidatus Berkelbacteria bacterium RBG_13_40_8</name>
    <dbReference type="NCBI Taxonomy" id="1797467"/>
    <lineage>
        <taxon>Bacteria</taxon>
        <taxon>Candidatus Berkelbacteria</taxon>
    </lineage>
</organism>
<sequence length="258" mass="29002">MLNFPIVDLHAHFRDKITFHSKLAKEAEIDAVIVMANTKPCLDNVTEIKKYLKQKHYVKVLPVSAITIGREGKKLVDVDDLKKYVVGFSDDGNTLENLDLLAKILKKNVLVMLHSEPEKKYVKKYLEVFKKVGGRLHLQHVVTKDAVDIIRKAKKSGLKFTCETCPHYFTYPNEIEDKPVGPPLGSLEDIKTIKKALADGTIDVIASDYAPIPRPKGTGFASFQAFVALSYGLVLDGTLTQKQLEEKLYLNPLKIIDR</sequence>
<evidence type="ECO:0000313" key="1">
    <source>
        <dbReference type="EMBL" id="OGD56580.1"/>
    </source>
</evidence>